<keyword evidence="3" id="KW-1185">Reference proteome</keyword>
<feature type="transmembrane region" description="Helical" evidence="1">
    <location>
        <begin position="6"/>
        <end position="30"/>
    </location>
</feature>
<evidence type="ECO:0000256" key="1">
    <source>
        <dbReference type="SAM" id="Phobius"/>
    </source>
</evidence>
<dbReference type="STRING" id="1437608.GCA_000771645_01979"/>
<comment type="caution">
    <text evidence="2">The sequence shown here is derived from an EMBL/GenBank/DDBJ whole genome shotgun (WGS) entry which is preliminary data.</text>
</comment>
<reference evidence="2 3" key="1">
    <citation type="submission" date="2014-03" db="EMBL/GenBank/DDBJ databases">
        <title>Genomics of Bifidobacteria.</title>
        <authorList>
            <person name="Ventura M."/>
            <person name="Milani C."/>
            <person name="Lugli G.A."/>
        </authorList>
    </citation>
    <scope>NUCLEOTIDE SEQUENCE [LARGE SCALE GENOMIC DNA]</scope>
    <source>
        <strain evidence="2 3">DSM 23969</strain>
    </source>
</reference>
<sequence>MILRSLLMFALIMGMSGLYFACSWLVTRLLSRAGLPVDDMECMLLTVAIGVLFLLTAMLAVIPLMEG</sequence>
<gene>
    <name evidence="2" type="ORF">BBIA_2403</name>
</gene>
<protein>
    <submittedName>
        <fullName evidence="2">Uncharacterized protein</fullName>
    </submittedName>
</protein>
<keyword evidence="1" id="KW-0812">Transmembrane</keyword>
<evidence type="ECO:0000313" key="3">
    <source>
        <dbReference type="Proteomes" id="UP000029108"/>
    </source>
</evidence>
<organism evidence="2 3">
    <name type="scientific">Bifidobacterium biavatii DSM 23969</name>
    <dbReference type="NCBI Taxonomy" id="1437608"/>
    <lineage>
        <taxon>Bacteria</taxon>
        <taxon>Bacillati</taxon>
        <taxon>Actinomycetota</taxon>
        <taxon>Actinomycetes</taxon>
        <taxon>Bifidobacteriales</taxon>
        <taxon>Bifidobacteriaceae</taxon>
        <taxon>Bifidobacterium</taxon>
    </lineage>
</organism>
<keyword evidence="1" id="KW-0472">Membrane</keyword>
<evidence type="ECO:0000313" key="2">
    <source>
        <dbReference type="EMBL" id="KFI44495.1"/>
    </source>
</evidence>
<proteinExistence type="predicted"/>
<keyword evidence="1" id="KW-1133">Transmembrane helix</keyword>
<dbReference type="Proteomes" id="UP000029108">
    <property type="component" value="Unassembled WGS sequence"/>
</dbReference>
<dbReference type="RefSeq" id="WP_033496442.1">
    <property type="nucleotide sequence ID" value="NZ_JDUU01000039.1"/>
</dbReference>
<name>A0A086ZD95_9BIFI</name>
<dbReference type="AlphaFoldDB" id="A0A086ZD95"/>
<dbReference type="EMBL" id="JGYN01000046">
    <property type="protein sequence ID" value="KFI44495.1"/>
    <property type="molecule type" value="Genomic_DNA"/>
</dbReference>
<feature type="transmembrane region" description="Helical" evidence="1">
    <location>
        <begin position="42"/>
        <end position="65"/>
    </location>
</feature>
<accession>A0A086ZD95</accession>